<dbReference type="InterPro" id="IPR050833">
    <property type="entry name" value="Poly_Biosynth_Transport"/>
</dbReference>
<evidence type="ECO:0000256" key="6">
    <source>
        <dbReference type="SAM" id="Phobius"/>
    </source>
</evidence>
<evidence type="ECO:0000256" key="4">
    <source>
        <dbReference type="ARBA" id="ARBA00022989"/>
    </source>
</evidence>
<keyword evidence="4 6" id="KW-1133">Transmembrane helix</keyword>
<feature type="transmembrane region" description="Helical" evidence="6">
    <location>
        <begin position="305"/>
        <end position="329"/>
    </location>
</feature>
<feature type="transmembrane region" description="Helical" evidence="6">
    <location>
        <begin position="156"/>
        <end position="174"/>
    </location>
</feature>
<feature type="transmembrane region" description="Helical" evidence="6">
    <location>
        <begin position="458"/>
        <end position="478"/>
    </location>
</feature>
<dbReference type="EMBL" id="JACIBY010000001">
    <property type="protein sequence ID" value="MBB3836876.1"/>
    <property type="molecule type" value="Genomic_DNA"/>
</dbReference>
<keyword evidence="2" id="KW-1003">Cell membrane</keyword>
<keyword evidence="3 6" id="KW-0812">Transmembrane</keyword>
<feature type="transmembrane region" description="Helical" evidence="6">
    <location>
        <begin position="397"/>
        <end position="416"/>
    </location>
</feature>
<name>A0A7W5ZJG7_9BACT</name>
<evidence type="ECO:0000256" key="5">
    <source>
        <dbReference type="ARBA" id="ARBA00023136"/>
    </source>
</evidence>
<evidence type="ECO:0000313" key="7">
    <source>
        <dbReference type="EMBL" id="MBB3836876.1"/>
    </source>
</evidence>
<feature type="transmembrane region" description="Helical" evidence="6">
    <location>
        <begin position="50"/>
        <end position="68"/>
    </location>
</feature>
<feature type="transmembrane region" description="Helical" evidence="6">
    <location>
        <begin position="335"/>
        <end position="358"/>
    </location>
</feature>
<dbReference type="PANTHER" id="PTHR30250">
    <property type="entry name" value="PST FAMILY PREDICTED COLANIC ACID TRANSPORTER"/>
    <property type="match status" value="1"/>
</dbReference>
<keyword evidence="8" id="KW-1185">Reference proteome</keyword>
<dbReference type="Pfam" id="PF01943">
    <property type="entry name" value="Polysacc_synt"/>
    <property type="match status" value="1"/>
</dbReference>
<comment type="caution">
    <text evidence="7">The sequence shown here is derived from an EMBL/GenBank/DDBJ whole genome shotgun (WGS) entry which is preliminary data.</text>
</comment>
<dbReference type="RefSeq" id="WP_183971632.1">
    <property type="nucleotide sequence ID" value="NZ_JACIBY010000001.1"/>
</dbReference>
<feature type="transmembrane region" description="Helical" evidence="6">
    <location>
        <begin position="89"/>
        <end position="113"/>
    </location>
</feature>
<accession>A0A7W5ZJG7</accession>
<dbReference type="AlphaFoldDB" id="A0A7W5ZJG7"/>
<feature type="transmembrane region" description="Helical" evidence="6">
    <location>
        <begin position="432"/>
        <end position="452"/>
    </location>
</feature>
<evidence type="ECO:0000256" key="3">
    <source>
        <dbReference type="ARBA" id="ARBA00022692"/>
    </source>
</evidence>
<evidence type="ECO:0000313" key="8">
    <source>
        <dbReference type="Proteomes" id="UP000541352"/>
    </source>
</evidence>
<dbReference type="InterPro" id="IPR002797">
    <property type="entry name" value="Polysacc_synth"/>
</dbReference>
<feature type="transmembrane region" description="Helical" evidence="6">
    <location>
        <begin position="370"/>
        <end position="391"/>
    </location>
</feature>
<dbReference type="Proteomes" id="UP000541352">
    <property type="component" value="Unassembled WGS sequence"/>
</dbReference>
<dbReference type="GO" id="GO:0005886">
    <property type="term" value="C:plasma membrane"/>
    <property type="evidence" value="ECO:0007669"/>
    <property type="project" value="UniProtKB-SubCell"/>
</dbReference>
<proteinExistence type="predicted"/>
<dbReference type="PANTHER" id="PTHR30250:SF11">
    <property type="entry name" value="O-ANTIGEN TRANSPORTER-RELATED"/>
    <property type="match status" value="1"/>
</dbReference>
<comment type="subcellular location">
    <subcellularLocation>
        <location evidence="1">Cell membrane</location>
        <topology evidence="1">Multi-pass membrane protein</topology>
    </subcellularLocation>
</comment>
<sequence>MHNRLIINAISTVGQVIITGLTYFFLYGIWIRELGAKQLGVWSIVWTTTYFAAMANSGVPVGIVKFIAEAHVKKDMIQARSIITMSIGITAILNLFICILLYCNSSWLFNFLITSPSEVASAKEIFPLALSAFWLLNIANVFMFTLDGFQANYLRSFLNIAASLTLFISAYFLLPKGLWGIALAHIIYTIFMFIGSIFMVFYYFKSSLILSFTFDKKLFLDFFKYSIKSQIASFTTLLYDPITKFFLAKYSSLDSVGFYEMANRLVTQIRSVIVTANQVMVPKIVETSITATNNFQRLYTMMFRLLTIISTPLLFLFFFFAPFISLVWIGKIETFFVLSIYTLVIGWYLNTLSVPAYLSNMGVGQLRHNIIQHLSTALLNVLLGIIGGYMFQGYGVVSAWSLSLIISSGILIYLYHQKNHLNFEILRFKGDFGYFTSLVFLILVSCVSNYIISTNSTNWGLALCAYTTIYFIWLVWIIKNIPFINEIRLRFNNFRIK</sequence>
<gene>
    <name evidence="7" type="ORF">FHS57_000858</name>
</gene>
<feature type="transmembrane region" description="Helical" evidence="6">
    <location>
        <begin position="7"/>
        <end position="30"/>
    </location>
</feature>
<evidence type="ECO:0000256" key="2">
    <source>
        <dbReference type="ARBA" id="ARBA00022475"/>
    </source>
</evidence>
<evidence type="ECO:0000256" key="1">
    <source>
        <dbReference type="ARBA" id="ARBA00004651"/>
    </source>
</evidence>
<feature type="transmembrane region" description="Helical" evidence="6">
    <location>
        <begin position="180"/>
        <end position="204"/>
    </location>
</feature>
<protein>
    <submittedName>
        <fullName evidence="7">O-antigen/teichoic acid export membrane protein</fullName>
    </submittedName>
</protein>
<reference evidence="7 8" key="1">
    <citation type="submission" date="2020-08" db="EMBL/GenBank/DDBJ databases">
        <title>Genomic Encyclopedia of Type Strains, Phase IV (KMG-IV): sequencing the most valuable type-strain genomes for metagenomic binning, comparative biology and taxonomic classification.</title>
        <authorList>
            <person name="Goeker M."/>
        </authorList>
    </citation>
    <scope>NUCLEOTIDE SEQUENCE [LARGE SCALE GENOMIC DNA]</scope>
    <source>
        <strain evidence="7 8">DSM 17976</strain>
    </source>
</reference>
<keyword evidence="5 6" id="KW-0472">Membrane</keyword>
<organism evidence="7 8">
    <name type="scientific">Runella defluvii</name>
    <dbReference type="NCBI Taxonomy" id="370973"/>
    <lineage>
        <taxon>Bacteria</taxon>
        <taxon>Pseudomonadati</taxon>
        <taxon>Bacteroidota</taxon>
        <taxon>Cytophagia</taxon>
        <taxon>Cytophagales</taxon>
        <taxon>Spirosomataceae</taxon>
        <taxon>Runella</taxon>
    </lineage>
</organism>
<feature type="transmembrane region" description="Helical" evidence="6">
    <location>
        <begin position="125"/>
        <end position="144"/>
    </location>
</feature>